<comment type="caution">
    <text evidence="1">The sequence shown here is derived from an EMBL/GenBank/DDBJ whole genome shotgun (WGS) entry which is preliminary data.</text>
</comment>
<protein>
    <submittedName>
        <fullName evidence="1">Uncharacterized protein</fullName>
    </submittedName>
</protein>
<gene>
    <name evidence="1" type="ORF">J2Z19_003647</name>
</gene>
<sequence>MPSNTPLIYTNNGDGATSDTFIVKDDNAVPITFNVTINPSASPLTVTPSNVATPAIGTSYNRTLSTSGGTGPYTYSLVAGSNLPPGLTLSSAGVISGTPTGSGPYNFTVRVVDSTTPTPHTRDKAYSVLIAAPVIDVTPDSPPDGGVGTAYSVQFSATGGTPGYTYTRDSGSLPAGLSLSGSGLLSGTPSAVGSSTFKLKVQDSTTISTGGVHFLLQDVTVTINAVPPVVLTPTTGTALTAGVVGTSYSNASISATGGAGTITYAVTSGSLPAGLALNTSTGAIAGTPTAGALGTTNFTVTATAAAAGSAAASYSITITAPPLVLAPVGGPLTSGTAGVAYSTTISATGGVGTITYALTAGALPPGLTMNTSTGAISGTPTAIGTFNFSITATAATSGSVAEAYQIAIVGPPLNLSPASGTALTGGVVGSAYTDTSISASSPLGGVTFSASGLPDGLTINALTGEITGTPTAAALGTTSVDVEVMSMFGNVEQATYPITIVAPSVVLTPTTGTALTAGVVGSSYSNTSISATGGVGTITYAVTSGSLPAGLALNTSTGAIAGTPTAGALGTTNFTVTATAATTGSAAASYSITITAPSVVLTPATGSALSTGTVGVAYSDTSISASGGVGTIGYAVTSGALPAGLSLNASTAAITGTPTAGGFGTATFTVTATAATSGSAAASYTIAVGATAVVLTPATGSALSTGAVGAVYSDTSISASGGVGTIGYAVTSGALPAGLSLNASTAAITGTPTAGGFGTATFTVTATAATSGSAAASYTIAIGATAVVLTPASGSALSAGTVGAVYSDTSISASGGVGTIGYAVTAGALPGGLNLNTSTGAISGTPTTSGDFSVTITATDTVGTSGSAGYSLKIKPPEVTFVFTPPGGALDEAMAGEDYSQSITAKGGTGALIYSIVSGSLPKGLVLNISTGELTGPLSVDAAGTHSFAIQVRDGTGATGKATFTLPVKRRTATVGNLIVDVPAGGTPANVYLNRGATGGPFMGAELAFVEPANAGTATIIRGEVAAVGAATAPAGWYLQFKPDPAYSGEVQVGYRLISALGTSNTGVVTYRLALDADRVAEDIDALVRGFVETRQNMISSAIKVPGLLERRQMEAATDPVTARMMPSQDGMEGSVSTSLRQIEAARDNADGVSAAASSPFNIWIDGTFLVHNRDNNDGRWGSFAMINTGADYLLTEKALVGLSFHYDRMSDPSDEDAELTGNGWLAGPYASFEIARNIFWNASLRYGGSSNDIDTAFWDGTFNTTRWLADTALEGQWDIDEATTFTPKLRILYFSESVDDYMVRNDAGETVDIGGYDEEQFRVSLGAEIARSFTLENGTQMTPKLGVTGGYSGLDGSGAFGSLTAGVSWQTADLWMLDLSLLLNIADGGETSAGGRVRTAKQF</sequence>
<evidence type="ECO:0000313" key="1">
    <source>
        <dbReference type="EMBL" id="MBP1873928.1"/>
    </source>
</evidence>
<reference evidence="1" key="1">
    <citation type="submission" date="2021-03" db="EMBL/GenBank/DDBJ databases">
        <title>Genomic Encyclopedia of Type Strains, Phase IV (KMG-IV): sequencing the most valuable type-strain genomes for metagenomic binning, comparative biology and taxonomic classification.</title>
        <authorList>
            <person name="Goeker M."/>
        </authorList>
    </citation>
    <scope>NUCLEOTIDE SEQUENCE</scope>
    <source>
        <strain evidence="1">DSM 18131</strain>
    </source>
</reference>
<name>A0ACC5SYG3_ENSAD</name>
<keyword evidence="2" id="KW-1185">Reference proteome</keyword>
<organism evidence="1 2">
    <name type="scientific">Ensifer adhaerens</name>
    <name type="common">Sinorhizobium morelense</name>
    <dbReference type="NCBI Taxonomy" id="106592"/>
    <lineage>
        <taxon>Bacteria</taxon>
        <taxon>Pseudomonadati</taxon>
        <taxon>Pseudomonadota</taxon>
        <taxon>Alphaproteobacteria</taxon>
        <taxon>Hyphomicrobiales</taxon>
        <taxon>Rhizobiaceae</taxon>
        <taxon>Sinorhizobium/Ensifer group</taxon>
        <taxon>Ensifer</taxon>
    </lineage>
</organism>
<dbReference type="EMBL" id="JAGGJR010000005">
    <property type="protein sequence ID" value="MBP1873928.1"/>
    <property type="molecule type" value="Genomic_DNA"/>
</dbReference>
<dbReference type="Proteomes" id="UP000823773">
    <property type="component" value="Unassembled WGS sequence"/>
</dbReference>
<accession>A0ACC5SYG3</accession>
<proteinExistence type="predicted"/>
<evidence type="ECO:0000313" key="2">
    <source>
        <dbReference type="Proteomes" id="UP000823773"/>
    </source>
</evidence>